<dbReference type="InterPro" id="IPR008271">
    <property type="entry name" value="Ser/Thr_kinase_AS"/>
</dbReference>
<dbReference type="Pfam" id="PF00069">
    <property type="entry name" value="Pkinase"/>
    <property type="match status" value="1"/>
</dbReference>
<dbReference type="PROSITE" id="PS00107">
    <property type="entry name" value="PROTEIN_KINASE_ATP"/>
    <property type="match status" value="1"/>
</dbReference>
<dbReference type="FunFam" id="1.10.510.10:FF:000590">
    <property type="entry name" value="PR5-like receptor kinase"/>
    <property type="match status" value="1"/>
</dbReference>
<gene>
    <name evidence="20" type="ORF">FRX31_020014</name>
</gene>
<evidence type="ECO:0000256" key="8">
    <source>
        <dbReference type="ARBA" id="ARBA00022741"/>
    </source>
</evidence>
<evidence type="ECO:0000256" key="1">
    <source>
        <dbReference type="ARBA" id="ARBA00004479"/>
    </source>
</evidence>
<dbReference type="GO" id="GO:0004674">
    <property type="term" value="F:protein serine/threonine kinase activity"/>
    <property type="evidence" value="ECO:0007669"/>
    <property type="project" value="UniProtKB-KW"/>
</dbReference>
<dbReference type="OrthoDB" id="524379at2759"/>
<evidence type="ECO:0000259" key="19">
    <source>
        <dbReference type="PROSITE" id="PS50842"/>
    </source>
</evidence>
<feature type="chain" id="PRO_5029800275" evidence="17">
    <location>
        <begin position="27"/>
        <end position="611"/>
    </location>
</feature>
<dbReference type="InterPro" id="IPR045874">
    <property type="entry name" value="LRK10/LRL21-25-like"/>
</dbReference>
<keyword evidence="4" id="KW-0723">Serine/threonine-protein kinase</keyword>
<keyword evidence="6 16" id="KW-0812">Transmembrane</keyword>
<dbReference type="InterPro" id="IPR036908">
    <property type="entry name" value="RlpA-like_sf"/>
</dbReference>
<comment type="subcellular location">
    <subcellularLocation>
        <location evidence="1">Membrane</location>
        <topology evidence="1">Single-pass type I membrane protein</topology>
    </subcellularLocation>
    <subcellularLocation>
        <location evidence="2">Secreted</location>
    </subcellularLocation>
</comment>
<feature type="domain" description="Protein kinase" evidence="18">
    <location>
        <begin position="324"/>
        <end position="602"/>
    </location>
</feature>
<keyword evidence="12 16" id="KW-0472">Membrane</keyword>
<feature type="compositionally biased region" description="Polar residues" evidence="15">
    <location>
        <begin position="242"/>
        <end position="257"/>
    </location>
</feature>
<keyword evidence="9 20" id="KW-0418">Kinase</keyword>
<keyword evidence="10 14" id="KW-0067">ATP-binding</keyword>
<evidence type="ECO:0000256" key="6">
    <source>
        <dbReference type="ARBA" id="ARBA00022692"/>
    </source>
</evidence>
<dbReference type="PROSITE" id="PS50011">
    <property type="entry name" value="PROTEIN_KINASE_DOM"/>
    <property type="match status" value="1"/>
</dbReference>
<dbReference type="GO" id="GO:0005576">
    <property type="term" value="C:extracellular region"/>
    <property type="evidence" value="ECO:0007669"/>
    <property type="project" value="UniProtKB-SubCell"/>
</dbReference>
<comment type="caution">
    <text evidence="20">The sequence shown here is derived from an EMBL/GenBank/DDBJ whole genome shotgun (WGS) entry which is preliminary data.</text>
</comment>
<evidence type="ECO:0000256" key="9">
    <source>
        <dbReference type="ARBA" id="ARBA00022777"/>
    </source>
</evidence>
<evidence type="ECO:0000256" key="11">
    <source>
        <dbReference type="ARBA" id="ARBA00022989"/>
    </source>
</evidence>
<evidence type="ECO:0000256" key="15">
    <source>
        <dbReference type="SAM" id="MobiDB-lite"/>
    </source>
</evidence>
<evidence type="ECO:0000256" key="2">
    <source>
        <dbReference type="ARBA" id="ARBA00004613"/>
    </source>
</evidence>
<name>A0A7J6VZ52_THATH</name>
<dbReference type="EMBL" id="JABWDY010024254">
    <property type="protein sequence ID" value="KAF5190394.1"/>
    <property type="molecule type" value="Genomic_DNA"/>
</dbReference>
<dbReference type="InterPro" id="IPR009009">
    <property type="entry name" value="RlpA-like_DPBB"/>
</dbReference>
<dbReference type="AlphaFoldDB" id="A0A7J6VZ52"/>
<evidence type="ECO:0000256" key="7">
    <source>
        <dbReference type="ARBA" id="ARBA00022729"/>
    </source>
</evidence>
<dbReference type="Pfam" id="PF03330">
    <property type="entry name" value="DPBB_1"/>
    <property type="match status" value="1"/>
</dbReference>
<feature type="domain" description="Expansin-like EG45" evidence="19">
    <location>
        <begin position="29"/>
        <end position="135"/>
    </location>
</feature>
<evidence type="ECO:0000256" key="4">
    <source>
        <dbReference type="ARBA" id="ARBA00022527"/>
    </source>
</evidence>
<dbReference type="FunFam" id="2.40.40.10:FF:000005">
    <property type="entry name" value="Barwin-related endoglucanase"/>
    <property type="match status" value="1"/>
</dbReference>
<dbReference type="SUPFAM" id="SSF50685">
    <property type="entry name" value="Barwin-like endoglucanases"/>
    <property type="match status" value="1"/>
</dbReference>
<keyword evidence="13" id="KW-0325">Glycoprotein</keyword>
<keyword evidence="21" id="KW-1185">Reference proteome</keyword>
<feature type="compositionally biased region" description="Pro residues" evidence="15">
    <location>
        <begin position="174"/>
        <end position="217"/>
    </location>
</feature>
<dbReference type="GO" id="GO:0016020">
    <property type="term" value="C:membrane"/>
    <property type="evidence" value="ECO:0007669"/>
    <property type="project" value="UniProtKB-SubCell"/>
</dbReference>
<evidence type="ECO:0000313" key="20">
    <source>
        <dbReference type="EMBL" id="KAF5190394.1"/>
    </source>
</evidence>
<evidence type="ECO:0000256" key="10">
    <source>
        <dbReference type="ARBA" id="ARBA00022840"/>
    </source>
</evidence>
<dbReference type="Gene3D" id="3.30.200.20">
    <property type="entry name" value="Phosphorylase Kinase, domain 1"/>
    <property type="match status" value="1"/>
</dbReference>
<dbReference type="SMART" id="SM00220">
    <property type="entry name" value="S_TKc"/>
    <property type="match status" value="1"/>
</dbReference>
<dbReference type="InterPro" id="IPR000719">
    <property type="entry name" value="Prot_kinase_dom"/>
</dbReference>
<evidence type="ECO:0000256" key="12">
    <source>
        <dbReference type="ARBA" id="ARBA00023136"/>
    </source>
</evidence>
<evidence type="ECO:0000256" key="3">
    <source>
        <dbReference type="ARBA" id="ARBA00022525"/>
    </source>
</evidence>
<evidence type="ECO:0000259" key="18">
    <source>
        <dbReference type="PROSITE" id="PS50011"/>
    </source>
</evidence>
<dbReference type="PANTHER" id="PTHR27009">
    <property type="entry name" value="RUST RESISTANCE KINASE LR10-RELATED"/>
    <property type="match status" value="1"/>
</dbReference>
<dbReference type="PROSITE" id="PS50842">
    <property type="entry name" value="EXPANSIN_EG45"/>
    <property type="match status" value="1"/>
</dbReference>
<feature type="signal peptide" evidence="17">
    <location>
        <begin position="1"/>
        <end position="26"/>
    </location>
</feature>
<dbReference type="GO" id="GO:0005524">
    <property type="term" value="F:ATP binding"/>
    <property type="evidence" value="ECO:0007669"/>
    <property type="project" value="UniProtKB-UniRule"/>
</dbReference>
<evidence type="ECO:0000256" key="14">
    <source>
        <dbReference type="PROSITE-ProRule" id="PRU10141"/>
    </source>
</evidence>
<keyword evidence="3" id="KW-0964">Secreted</keyword>
<dbReference type="Gene3D" id="2.40.40.10">
    <property type="entry name" value="RlpA-like domain"/>
    <property type="match status" value="1"/>
</dbReference>
<dbReference type="Proteomes" id="UP000554482">
    <property type="component" value="Unassembled WGS sequence"/>
</dbReference>
<protein>
    <submittedName>
        <fullName evidence="20">Pr5-like receptor kinase</fullName>
    </submittedName>
</protein>
<evidence type="ECO:0000256" key="17">
    <source>
        <dbReference type="SAM" id="SignalP"/>
    </source>
</evidence>
<feature type="region of interest" description="Disordered" evidence="15">
    <location>
        <begin position="147"/>
        <end position="257"/>
    </location>
</feature>
<evidence type="ECO:0000256" key="16">
    <source>
        <dbReference type="SAM" id="Phobius"/>
    </source>
</evidence>
<evidence type="ECO:0000256" key="5">
    <source>
        <dbReference type="ARBA" id="ARBA00022679"/>
    </source>
</evidence>
<keyword evidence="8 14" id="KW-0547">Nucleotide-binding</keyword>
<keyword evidence="5" id="KW-0808">Transferase</keyword>
<reference evidence="20 21" key="1">
    <citation type="submission" date="2020-06" db="EMBL/GenBank/DDBJ databases">
        <title>Transcriptomic and genomic resources for Thalictrum thalictroides and T. hernandezii: Facilitating candidate gene discovery in an emerging model plant lineage.</title>
        <authorList>
            <person name="Arias T."/>
            <person name="Riano-Pachon D.M."/>
            <person name="Di Stilio V.S."/>
        </authorList>
    </citation>
    <scope>NUCLEOTIDE SEQUENCE [LARGE SCALE GENOMIC DNA]</scope>
    <source>
        <strain evidence="21">cv. WT478/WT964</strain>
        <tissue evidence="20">Leaves</tissue>
    </source>
</reference>
<dbReference type="SUPFAM" id="SSF101447">
    <property type="entry name" value="Formin homology 2 domain (FH2 domain)"/>
    <property type="match status" value="1"/>
</dbReference>
<feature type="binding site" evidence="14">
    <location>
        <position position="353"/>
    </location>
    <ligand>
        <name>ATP</name>
        <dbReference type="ChEBI" id="CHEBI:30616"/>
    </ligand>
</feature>
<evidence type="ECO:0000313" key="21">
    <source>
        <dbReference type="Proteomes" id="UP000554482"/>
    </source>
</evidence>
<organism evidence="20 21">
    <name type="scientific">Thalictrum thalictroides</name>
    <name type="common">Rue-anemone</name>
    <name type="synonym">Anemone thalictroides</name>
    <dbReference type="NCBI Taxonomy" id="46969"/>
    <lineage>
        <taxon>Eukaryota</taxon>
        <taxon>Viridiplantae</taxon>
        <taxon>Streptophyta</taxon>
        <taxon>Embryophyta</taxon>
        <taxon>Tracheophyta</taxon>
        <taxon>Spermatophyta</taxon>
        <taxon>Magnoliopsida</taxon>
        <taxon>Ranunculales</taxon>
        <taxon>Ranunculaceae</taxon>
        <taxon>Thalictroideae</taxon>
        <taxon>Thalictrum</taxon>
    </lineage>
</organism>
<evidence type="ECO:0000256" key="13">
    <source>
        <dbReference type="ARBA" id="ARBA00023180"/>
    </source>
</evidence>
<dbReference type="InterPro" id="IPR017441">
    <property type="entry name" value="Protein_kinase_ATP_BS"/>
</dbReference>
<keyword evidence="7 17" id="KW-0732">Signal</keyword>
<feature type="transmembrane region" description="Helical" evidence="16">
    <location>
        <begin position="268"/>
        <end position="288"/>
    </location>
</feature>
<dbReference type="PROSITE" id="PS00108">
    <property type="entry name" value="PROTEIN_KINASE_ST"/>
    <property type="match status" value="1"/>
</dbReference>
<accession>A0A7J6VZ52</accession>
<dbReference type="SMART" id="SM00837">
    <property type="entry name" value="DPBB_1"/>
    <property type="match status" value="1"/>
</dbReference>
<dbReference type="CDD" id="cd22269">
    <property type="entry name" value="DPBB_EG45-like"/>
    <property type="match status" value="1"/>
</dbReference>
<dbReference type="SUPFAM" id="SSF56112">
    <property type="entry name" value="Protein kinase-like (PK-like)"/>
    <property type="match status" value="1"/>
</dbReference>
<proteinExistence type="predicted"/>
<sequence>MAMVKMSNGVLMVVCLVIDLVSVVSAISGTATFYTSPYVPSSCNGYKNDGVGVMIAAASDVICNNREACGRMYTVRCTGGTNQVVPQPCKPKNVTVKIVDYCPEGCEGTIHLSLEAFAMIAHPDAGKIKIEYKHTYKILRPSQLPPRVARGLSEGNHHISYGSLNRSSQVRPPRSSPPPQSPPPLPPVGGPPPSPPPQSPPPPPPVASGPPPPPPPLVASEPFNRPPTPPRVASRAPPNFSAPISSVHGESTSSSLPNRRAGQWLKKIIIAASVLGTAATIVFIICYIRWKKTKHAQAVEAFLRDHKCRPPTRYRYSTLEKITDSFQNKLGEGGFGSVFKGKLPNDGTMVAVKLLTEAKGNGDDFINEVASISLASHTNCITLLGYCVQGSKRAIIYQYMPNGSLDKYIYIANNPHSNHLGWPKLHNIAIGIARGLEYLHKGCNTPILHLDIKPSNILLDNEFRPVISDFGLAKLCAERKSSVSLKTGRGTPGYAAPELVSINGRVSHKADAYSYGMMLLEMVGGRKNLIPNSTIDISEIYYPLWIYDRLILKEDLKLYGVRTVAEEEVAQKMIVVGLQCIQNDPKDRPSMREVVERLEGRLETLQIPPKP</sequence>
<keyword evidence="20" id="KW-0675">Receptor</keyword>
<dbReference type="InterPro" id="IPR007112">
    <property type="entry name" value="Expansin/allergen_DPBB_dom"/>
</dbReference>
<dbReference type="Gene3D" id="1.10.510.10">
    <property type="entry name" value="Transferase(Phosphotransferase) domain 1"/>
    <property type="match status" value="1"/>
</dbReference>
<dbReference type="InterPro" id="IPR011009">
    <property type="entry name" value="Kinase-like_dom_sf"/>
</dbReference>
<keyword evidence="11 16" id="KW-1133">Transmembrane helix</keyword>